<keyword evidence="3 4" id="KW-0472">Membrane</keyword>
<feature type="transmembrane region" description="Helical" evidence="4">
    <location>
        <begin position="154"/>
        <end position="174"/>
    </location>
</feature>
<evidence type="ECO:0000256" key="2">
    <source>
        <dbReference type="ARBA" id="ARBA00022989"/>
    </source>
</evidence>
<feature type="transmembrane region" description="Helical" evidence="4">
    <location>
        <begin position="90"/>
        <end position="113"/>
    </location>
</feature>
<dbReference type="AlphaFoldDB" id="A0A7G5EP99"/>
<feature type="transmembrane region" description="Helical" evidence="4">
    <location>
        <begin position="33"/>
        <end position="52"/>
    </location>
</feature>
<dbReference type="Gene3D" id="1.20.1250.20">
    <property type="entry name" value="MFS general substrate transporter like domains"/>
    <property type="match status" value="1"/>
</dbReference>
<feature type="transmembrane region" description="Helical" evidence="4">
    <location>
        <begin position="269"/>
        <end position="286"/>
    </location>
</feature>
<proteinExistence type="predicted"/>
<evidence type="ECO:0000256" key="1">
    <source>
        <dbReference type="ARBA" id="ARBA00022692"/>
    </source>
</evidence>
<dbReference type="InterPro" id="IPR020846">
    <property type="entry name" value="MFS_dom"/>
</dbReference>
<evidence type="ECO:0000259" key="5">
    <source>
        <dbReference type="PROSITE" id="PS50850"/>
    </source>
</evidence>
<gene>
    <name evidence="6" type="ORF">HS961_17510</name>
</gene>
<dbReference type="PANTHER" id="PTHR42910">
    <property type="entry name" value="TRANSPORTER SCO4007-RELATED"/>
    <property type="match status" value="1"/>
</dbReference>
<feature type="domain" description="Major facilitator superfamily (MFS) profile" evidence="5">
    <location>
        <begin position="1"/>
        <end position="384"/>
    </location>
</feature>
<protein>
    <submittedName>
        <fullName evidence="6">MFS transporter</fullName>
    </submittedName>
</protein>
<dbReference type="Pfam" id="PF07690">
    <property type="entry name" value="MFS_1"/>
    <property type="match status" value="1"/>
</dbReference>
<feature type="transmembrane region" description="Helical" evidence="4">
    <location>
        <begin position="292"/>
        <end position="317"/>
    </location>
</feature>
<evidence type="ECO:0000313" key="6">
    <source>
        <dbReference type="EMBL" id="QMV75824.1"/>
    </source>
</evidence>
<evidence type="ECO:0000256" key="3">
    <source>
        <dbReference type="ARBA" id="ARBA00023136"/>
    </source>
</evidence>
<accession>A0A7G5EP99</accession>
<sequence length="392" mass="40579">MATACGLCAGANYFNQPLLNSIAHALQVSESTAGILVTCAQVSYAIGLLFLVPLGDMLERRKLTVGLMLLAAIGLLVSGFAEWMPSPFTALVLGTLVTGLFSVAAQVLVPMAASLAPRESSGRAVGLVMSGLLTGILLSRTVAGLLSAVGGWSLVYKAGGVAMVLVALALYRVLPKVAHSGARLPYGQVLGSMATLIRTQPRLRTRTLLGGLAFASVSVLFSTMALMLGGPEHGLSDSSIGLIGLSGVAGALMANAAGRLVDKGLERPTTAFSVLLLVVNWALLWYSQHSVFLFIVGMLVIELALQGTHICNQNVIYRLAPEARSRINACYMTGYFIGASAGSAIGAWAWHHGGWTGACIAGTVLALLNVAALLADRRLSHPNAQASGPSAT</sequence>
<organism evidence="6 7">
    <name type="scientific">Comamonas piscis</name>
    <dbReference type="NCBI Taxonomy" id="1562974"/>
    <lineage>
        <taxon>Bacteria</taxon>
        <taxon>Pseudomonadati</taxon>
        <taxon>Pseudomonadota</taxon>
        <taxon>Betaproteobacteria</taxon>
        <taxon>Burkholderiales</taxon>
        <taxon>Comamonadaceae</taxon>
        <taxon>Comamonas</taxon>
    </lineage>
</organism>
<feature type="transmembrane region" description="Helical" evidence="4">
    <location>
        <begin position="240"/>
        <end position="257"/>
    </location>
</feature>
<evidence type="ECO:0000313" key="7">
    <source>
        <dbReference type="Proteomes" id="UP000515240"/>
    </source>
</evidence>
<keyword evidence="2 4" id="KW-1133">Transmembrane helix</keyword>
<dbReference type="CDD" id="cd17324">
    <property type="entry name" value="MFS_NepI_like"/>
    <property type="match status" value="1"/>
</dbReference>
<evidence type="ECO:0000256" key="4">
    <source>
        <dbReference type="SAM" id="Phobius"/>
    </source>
</evidence>
<feature type="transmembrane region" description="Helical" evidence="4">
    <location>
        <begin position="208"/>
        <end position="228"/>
    </location>
</feature>
<feature type="transmembrane region" description="Helical" evidence="4">
    <location>
        <begin position="64"/>
        <end position="84"/>
    </location>
</feature>
<name>A0A7G5EP99_9BURK</name>
<feature type="transmembrane region" description="Helical" evidence="4">
    <location>
        <begin position="125"/>
        <end position="148"/>
    </location>
</feature>
<feature type="transmembrane region" description="Helical" evidence="4">
    <location>
        <begin position="355"/>
        <end position="375"/>
    </location>
</feature>
<dbReference type="EMBL" id="CP058554">
    <property type="protein sequence ID" value="QMV75824.1"/>
    <property type="molecule type" value="Genomic_DNA"/>
</dbReference>
<dbReference type="PANTHER" id="PTHR42910:SF1">
    <property type="entry name" value="MAJOR FACILITATOR SUPERFAMILY (MFS) PROFILE DOMAIN-CONTAINING PROTEIN"/>
    <property type="match status" value="1"/>
</dbReference>
<dbReference type="SUPFAM" id="SSF103473">
    <property type="entry name" value="MFS general substrate transporter"/>
    <property type="match status" value="1"/>
</dbReference>
<feature type="transmembrane region" description="Helical" evidence="4">
    <location>
        <begin position="329"/>
        <end position="349"/>
    </location>
</feature>
<reference evidence="6 7" key="1">
    <citation type="journal article" date="2020" name="G3 (Bethesda)">
        <title>CeMbio - The Caenorhabditis elegans Microbiome Resource.</title>
        <authorList>
            <person name="Dirksen P."/>
            <person name="Assie A."/>
            <person name="Zimmermann J."/>
            <person name="Zhang F."/>
            <person name="Tietje A.M."/>
            <person name="Marsh S.A."/>
            <person name="Felix M.A."/>
            <person name="Shapira M."/>
            <person name="Kaleta C."/>
            <person name="Schulenburg H."/>
            <person name="Samuel B."/>
        </authorList>
    </citation>
    <scope>NUCLEOTIDE SEQUENCE [LARGE SCALE GENOMIC DNA]</scope>
    <source>
        <strain evidence="6 7">BIGb0172</strain>
    </source>
</reference>
<dbReference type="PROSITE" id="PS50850">
    <property type="entry name" value="MFS"/>
    <property type="match status" value="1"/>
</dbReference>
<dbReference type="InterPro" id="IPR036259">
    <property type="entry name" value="MFS_trans_sf"/>
</dbReference>
<keyword evidence="7" id="KW-1185">Reference proteome</keyword>
<dbReference type="InterPro" id="IPR011701">
    <property type="entry name" value="MFS"/>
</dbReference>
<dbReference type="GO" id="GO:0022857">
    <property type="term" value="F:transmembrane transporter activity"/>
    <property type="evidence" value="ECO:0007669"/>
    <property type="project" value="InterPro"/>
</dbReference>
<keyword evidence="1 4" id="KW-0812">Transmembrane</keyword>
<dbReference type="KEGG" id="cpis:HS961_17510"/>
<dbReference type="Proteomes" id="UP000515240">
    <property type="component" value="Chromosome"/>
</dbReference>